<dbReference type="Proteomes" id="UP000432516">
    <property type="component" value="Unassembled WGS sequence"/>
</dbReference>
<evidence type="ECO:0000313" key="1">
    <source>
        <dbReference type="EMBL" id="MRZ57569.1"/>
    </source>
</evidence>
<name>A0A7K0I4I8_PARDI</name>
<accession>A0A7K0I4I8</accession>
<sequence>TKDGIFYKEVEGTPKENAELAESYVHLSKLRDEVISMGIIPEIHLWHTLNPHMK</sequence>
<reference evidence="1 2" key="1">
    <citation type="journal article" date="2019" name="Nat. Med.">
        <title>A library of human gut bacterial isolates paired with longitudinal multiomics data enables mechanistic microbiome research.</title>
        <authorList>
            <person name="Poyet M."/>
            <person name="Groussin M."/>
            <person name="Gibbons S.M."/>
            <person name="Avila-Pacheco J."/>
            <person name="Jiang X."/>
            <person name="Kearney S.M."/>
            <person name="Perrotta A.R."/>
            <person name="Berdy B."/>
            <person name="Zhao S."/>
            <person name="Lieberman T.D."/>
            <person name="Swanson P.K."/>
            <person name="Smith M."/>
            <person name="Roesemann S."/>
            <person name="Alexander J.E."/>
            <person name="Rich S.A."/>
            <person name="Livny J."/>
            <person name="Vlamakis H."/>
            <person name="Clish C."/>
            <person name="Bullock K."/>
            <person name="Deik A."/>
            <person name="Scott J."/>
            <person name="Pierce K.A."/>
            <person name="Xavier R.J."/>
            <person name="Alm E.J."/>
        </authorList>
    </citation>
    <scope>NUCLEOTIDE SEQUENCE [LARGE SCALE GENOMIC DNA]</scope>
    <source>
        <strain evidence="1 2">BIOML-A2</strain>
    </source>
</reference>
<dbReference type="EMBL" id="WKNE01000102">
    <property type="protein sequence ID" value="MRZ57569.1"/>
    <property type="molecule type" value="Genomic_DNA"/>
</dbReference>
<gene>
    <name evidence="1" type="ORF">GKD68_23120</name>
</gene>
<dbReference type="AlphaFoldDB" id="A0A7K0I4I8"/>
<proteinExistence type="predicted"/>
<evidence type="ECO:0000313" key="2">
    <source>
        <dbReference type="Proteomes" id="UP000432516"/>
    </source>
</evidence>
<organism evidence="1 2">
    <name type="scientific">Parabacteroides distasonis</name>
    <dbReference type="NCBI Taxonomy" id="823"/>
    <lineage>
        <taxon>Bacteria</taxon>
        <taxon>Pseudomonadati</taxon>
        <taxon>Bacteroidota</taxon>
        <taxon>Bacteroidia</taxon>
        <taxon>Bacteroidales</taxon>
        <taxon>Tannerellaceae</taxon>
        <taxon>Parabacteroides</taxon>
    </lineage>
</organism>
<comment type="caution">
    <text evidence="1">The sequence shown here is derived from an EMBL/GenBank/DDBJ whole genome shotgun (WGS) entry which is preliminary data.</text>
</comment>
<protein>
    <submittedName>
        <fullName evidence="1">Malate dehydrogenase</fullName>
    </submittedName>
</protein>
<feature type="non-terminal residue" evidence="1">
    <location>
        <position position="1"/>
    </location>
</feature>